<sequence length="286" mass="30195">YPDKPVTFVVPWPPGDLEDVLTRMIAEDFQAEYGVAAAVVNKPGGGGGPFPGAMEVAAADPDGSMVGSFVIGVPVVGPEIGIEGLTKETFEPLGIFLTYPFVIAVAGDAPYSSLHQLAYHAKSNKVTLGHFGDPLAPTQVTKAAAKIMGFEWGSDAAFDMLDCNTLASGDADVINTTIQLILPCLNDVKVLVSITNERISKVPNTPTIGELIPELDIFLWNGLFVGEGTPQDVKDKITAVAKRSMLSDRAQEVAANSGALIYWMDADASTAQINKDRATMVTIGSL</sequence>
<dbReference type="PANTHER" id="PTHR42928">
    <property type="entry name" value="TRICARBOXYLATE-BINDING PROTEIN"/>
    <property type="match status" value="1"/>
</dbReference>
<organism evidence="1">
    <name type="scientific">marine metagenome</name>
    <dbReference type="NCBI Taxonomy" id="408172"/>
    <lineage>
        <taxon>unclassified sequences</taxon>
        <taxon>metagenomes</taxon>
        <taxon>ecological metagenomes</taxon>
    </lineage>
</organism>
<protein>
    <recommendedName>
        <fullName evidence="2">Transporter</fullName>
    </recommendedName>
</protein>
<dbReference type="Pfam" id="PF03401">
    <property type="entry name" value="TctC"/>
    <property type="match status" value="1"/>
</dbReference>
<gene>
    <name evidence="1" type="ORF">METZ01_LOCUS108939</name>
</gene>
<dbReference type="Gene3D" id="3.40.190.150">
    <property type="entry name" value="Bordetella uptake gene, domain 1"/>
    <property type="match status" value="1"/>
</dbReference>
<dbReference type="InterPro" id="IPR042100">
    <property type="entry name" value="Bug_dom1"/>
</dbReference>
<dbReference type="AlphaFoldDB" id="A0A381WUA2"/>
<evidence type="ECO:0000313" key="1">
    <source>
        <dbReference type="EMBL" id="SVA56085.1"/>
    </source>
</evidence>
<proteinExistence type="predicted"/>
<reference evidence="1" key="1">
    <citation type="submission" date="2018-05" db="EMBL/GenBank/DDBJ databases">
        <authorList>
            <person name="Lanie J.A."/>
            <person name="Ng W.-L."/>
            <person name="Kazmierczak K.M."/>
            <person name="Andrzejewski T.M."/>
            <person name="Davidsen T.M."/>
            <person name="Wayne K.J."/>
            <person name="Tettelin H."/>
            <person name="Glass J.I."/>
            <person name="Rusch D."/>
            <person name="Podicherti R."/>
            <person name="Tsui H.-C.T."/>
            <person name="Winkler M.E."/>
        </authorList>
    </citation>
    <scope>NUCLEOTIDE SEQUENCE</scope>
</reference>
<dbReference type="InterPro" id="IPR005064">
    <property type="entry name" value="BUG"/>
</dbReference>
<dbReference type="EMBL" id="UINC01012904">
    <property type="protein sequence ID" value="SVA56085.1"/>
    <property type="molecule type" value="Genomic_DNA"/>
</dbReference>
<evidence type="ECO:0008006" key="2">
    <source>
        <dbReference type="Google" id="ProtNLM"/>
    </source>
</evidence>
<name>A0A381WUA2_9ZZZZ</name>
<dbReference type="PANTHER" id="PTHR42928:SF5">
    <property type="entry name" value="BLR1237 PROTEIN"/>
    <property type="match status" value="1"/>
</dbReference>
<accession>A0A381WUA2</accession>
<dbReference type="Gene3D" id="3.40.190.10">
    <property type="entry name" value="Periplasmic binding protein-like II"/>
    <property type="match status" value="1"/>
</dbReference>
<feature type="non-terminal residue" evidence="1">
    <location>
        <position position="1"/>
    </location>
</feature>